<dbReference type="HOGENOM" id="CLU_028914_0_0_1"/>
<dbReference type="Proteomes" id="UP000054018">
    <property type="component" value="Unassembled WGS sequence"/>
</dbReference>
<sequence>MYGSRSYTALPKGRRGTFGAATEDDFLTGEPRQIPSASALSVRTLAFRGPIPTLTTLAARHFVENIQTLSSNEELWRYARVWLKRLPDILVPKLFIMLQRSCPNLLSHGFITLYFLRGPSILLTSALPGVQKQTIASVTRNDTLHELHLIGFDKYQDSLFASLVSSLPQLRILVLRGCTRVSVRTAKAAASRRFLAKVNFNYTGVTPASLSDILCSCSSLEVLKVAGISSWTDATFARLLNRLSETNVVLNSLRNLKLRQLSLSDVSLQPFLARCPNLKRLDVSFTHVRRSPFGTNPIPTLEKLTLTSTNMPPMDIITLIASLPHLQTLALGAIGGGGQRSFGTAGSLSAVVMTDEALAFLTDTLIALNDLDKVSLVGNAKLGLTSRDNGALADFVRRVGRRLKQLNLSGLQYLRSRDMCGLMGETSEDPPRLEELSLNHTGVDDEAAPYLSRCSSLVSLRLAGTKITSRLFSLRACFLLICLCSTGAGLFPIVDACPKLEQLDLTSCRGIKVADRRRFFDVCVLMCVEFLRCI</sequence>
<dbReference type="SUPFAM" id="SSF52047">
    <property type="entry name" value="RNI-like"/>
    <property type="match status" value="1"/>
</dbReference>
<dbReference type="InterPro" id="IPR050648">
    <property type="entry name" value="F-box_LRR-repeat"/>
</dbReference>
<dbReference type="GO" id="GO:0005737">
    <property type="term" value="C:cytoplasm"/>
    <property type="evidence" value="ECO:0007669"/>
    <property type="project" value="TreeGrafter"/>
</dbReference>
<dbReference type="OrthoDB" id="550575at2759"/>
<organism evidence="1 2">
    <name type="scientific">Pisolithus microcarpus 441</name>
    <dbReference type="NCBI Taxonomy" id="765257"/>
    <lineage>
        <taxon>Eukaryota</taxon>
        <taxon>Fungi</taxon>
        <taxon>Dikarya</taxon>
        <taxon>Basidiomycota</taxon>
        <taxon>Agaricomycotina</taxon>
        <taxon>Agaricomycetes</taxon>
        <taxon>Agaricomycetidae</taxon>
        <taxon>Boletales</taxon>
        <taxon>Sclerodermatineae</taxon>
        <taxon>Pisolithaceae</taxon>
        <taxon>Pisolithus</taxon>
    </lineage>
</organism>
<reference evidence="1 2" key="1">
    <citation type="submission" date="2014-04" db="EMBL/GenBank/DDBJ databases">
        <authorList>
            <consortium name="DOE Joint Genome Institute"/>
            <person name="Kuo A."/>
            <person name="Kohler A."/>
            <person name="Costa M.D."/>
            <person name="Nagy L.G."/>
            <person name="Floudas D."/>
            <person name="Copeland A."/>
            <person name="Barry K.W."/>
            <person name="Cichocki N."/>
            <person name="Veneault-Fourrey C."/>
            <person name="LaButti K."/>
            <person name="Lindquist E.A."/>
            <person name="Lipzen A."/>
            <person name="Lundell T."/>
            <person name="Morin E."/>
            <person name="Murat C."/>
            <person name="Sun H."/>
            <person name="Tunlid A."/>
            <person name="Henrissat B."/>
            <person name="Grigoriev I.V."/>
            <person name="Hibbett D.S."/>
            <person name="Martin F."/>
            <person name="Nordberg H.P."/>
            <person name="Cantor M.N."/>
            <person name="Hua S.X."/>
        </authorList>
    </citation>
    <scope>NUCLEOTIDE SEQUENCE [LARGE SCALE GENOMIC DNA]</scope>
    <source>
        <strain evidence="1 2">441</strain>
    </source>
</reference>
<proteinExistence type="predicted"/>
<dbReference type="EMBL" id="KN833692">
    <property type="protein sequence ID" value="KIK28628.1"/>
    <property type="molecule type" value="Genomic_DNA"/>
</dbReference>
<gene>
    <name evidence="1" type="ORF">PISMIDRAFT_91194</name>
</gene>
<dbReference type="PANTHER" id="PTHR13382:SF7">
    <property type="entry name" value="LEUCINE-RICH REPEAT-CONTAINING PROTEIN"/>
    <property type="match status" value="1"/>
</dbReference>
<reference evidence="2" key="2">
    <citation type="submission" date="2015-01" db="EMBL/GenBank/DDBJ databases">
        <title>Evolutionary Origins and Diversification of the Mycorrhizal Mutualists.</title>
        <authorList>
            <consortium name="DOE Joint Genome Institute"/>
            <consortium name="Mycorrhizal Genomics Consortium"/>
            <person name="Kohler A."/>
            <person name="Kuo A."/>
            <person name="Nagy L.G."/>
            <person name="Floudas D."/>
            <person name="Copeland A."/>
            <person name="Barry K.W."/>
            <person name="Cichocki N."/>
            <person name="Veneault-Fourrey C."/>
            <person name="LaButti K."/>
            <person name="Lindquist E.A."/>
            <person name="Lipzen A."/>
            <person name="Lundell T."/>
            <person name="Morin E."/>
            <person name="Murat C."/>
            <person name="Riley R."/>
            <person name="Ohm R."/>
            <person name="Sun H."/>
            <person name="Tunlid A."/>
            <person name="Henrissat B."/>
            <person name="Grigoriev I.V."/>
            <person name="Hibbett D.S."/>
            <person name="Martin F."/>
        </authorList>
    </citation>
    <scope>NUCLEOTIDE SEQUENCE [LARGE SCALE GENOMIC DNA]</scope>
    <source>
        <strain evidence="2">441</strain>
    </source>
</reference>
<evidence type="ECO:0000313" key="1">
    <source>
        <dbReference type="EMBL" id="KIK28628.1"/>
    </source>
</evidence>
<dbReference type="InterPro" id="IPR032675">
    <property type="entry name" value="LRR_dom_sf"/>
</dbReference>
<keyword evidence="2" id="KW-1185">Reference proteome</keyword>
<name>A0A0D0A9J5_9AGAM</name>
<dbReference type="AlphaFoldDB" id="A0A0D0A9J5"/>
<dbReference type="STRING" id="765257.A0A0D0A9J5"/>
<accession>A0A0D0A9J5</accession>
<protein>
    <submittedName>
        <fullName evidence="1">Uncharacterized protein</fullName>
    </submittedName>
</protein>
<dbReference type="Gene3D" id="3.80.10.10">
    <property type="entry name" value="Ribonuclease Inhibitor"/>
    <property type="match status" value="1"/>
</dbReference>
<evidence type="ECO:0000313" key="2">
    <source>
        <dbReference type="Proteomes" id="UP000054018"/>
    </source>
</evidence>
<dbReference type="PANTHER" id="PTHR13382">
    <property type="entry name" value="MITOCHONDRIAL ATP SYNTHASE COUPLING FACTOR B"/>
    <property type="match status" value="1"/>
</dbReference>